<reference evidence="2 3" key="1">
    <citation type="journal article" date="2004" name="Science">
        <title>The genome of the diatom Thalassiosira pseudonana: ecology, evolution, and metabolism.</title>
        <authorList>
            <person name="Armbrust E.V."/>
            <person name="Berges J.A."/>
            <person name="Bowler C."/>
            <person name="Green B.R."/>
            <person name="Martinez D."/>
            <person name="Putnam N.H."/>
            <person name="Zhou S."/>
            <person name="Allen A.E."/>
            <person name="Apt K.E."/>
            <person name="Bechner M."/>
            <person name="Brzezinski M.A."/>
            <person name="Chaal B.K."/>
            <person name="Chiovitti A."/>
            <person name="Davis A.K."/>
            <person name="Demarest M.S."/>
            <person name="Detter J.C."/>
            <person name="Glavina T."/>
            <person name="Goodstein D."/>
            <person name="Hadi M.Z."/>
            <person name="Hellsten U."/>
            <person name="Hildebrand M."/>
            <person name="Jenkins B.D."/>
            <person name="Jurka J."/>
            <person name="Kapitonov V.V."/>
            <person name="Kroger N."/>
            <person name="Lau W.W."/>
            <person name="Lane T.W."/>
            <person name="Larimer F.W."/>
            <person name="Lippmeier J.C."/>
            <person name="Lucas S."/>
            <person name="Medina M."/>
            <person name="Montsant A."/>
            <person name="Obornik M."/>
            <person name="Parker M.S."/>
            <person name="Palenik B."/>
            <person name="Pazour G.J."/>
            <person name="Richardson P.M."/>
            <person name="Rynearson T.A."/>
            <person name="Saito M.A."/>
            <person name="Schwartz D.C."/>
            <person name="Thamatrakoln K."/>
            <person name="Valentin K."/>
            <person name="Vardi A."/>
            <person name="Wilkerson F.P."/>
            <person name="Rokhsar D.S."/>
        </authorList>
    </citation>
    <scope>NUCLEOTIDE SEQUENCE [LARGE SCALE GENOMIC DNA]</scope>
    <source>
        <strain evidence="2 3">CCMP1335</strain>
    </source>
</reference>
<dbReference type="Proteomes" id="UP000001449">
    <property type="component" value="Chromosome 1"/>
</dbReference>
<feature type="compositionally biased region" description="Basic and acidic residues" evidence="1">
    <location>
        <begin position="173"/>
        <end position="186"/>
    </location>
</feature>
<sequence>MTLLIADFCLYPLLSTSTRNNFVGKREKRRPDLGEKILFFGLHLSLNMNKECTFRNSSLRRLGPPPFALPPSWPHPSRDDNSFHLRSASIEKLADLLDPSHLQPKARKLPKKDTCLDDDAIAVVLLHPSLHQRGKSILSTASFQWHSYIDAKGKFNKQKDLAAKMEEAKRLREAQQLDPSFLKDDPLPETPTSEAKPNDKQLSSEEIKQRNDRQRFADLLENSMNGVDGGDGGVGGDYYLTVEQEEENADAVYRGIHRLYEGDPAPSSPFAELLNIETGEPLGHSGMSRLVPWEGGSKTAPPNDYLVVITDPRPKSIELRSAVKRLCNGGSGLGVEVLKRTVVINSDTPGENRKFLKKNFAENSVGVEALTVLVDENLEWMREYTALGEKESVRRLQEISMSSWFAMQLRTL</sequence>
<evidence type="ECO:0000256" key="1">
    <source>
        <dbReference type="SAM" id="MobiDB-lite"/>
    </source>
</evidence>
<organism evidence="2 3">
    <name type="scientific">Thalassiosira pseudonana</name>
    <name type="common">Marine diatom</name>
    <name type="synonym">Cyclotella nana</name>
    <dbReference type="NCBI Taxonomy" id="35128"/>
    <lineage>
        <taxon>Eukaryota</taxon>
        <taxon>Sar</taxon>
        <taxon>Stramenopiles</taxon>
        <taxon>Ochrophyta</taxon>
        <taxon>Bacillariophyta</taxon>
        <taxon>Coscinodiscophyceae</taxon>
        <taxon>Thalassiosirophycidae</taxon>
        <taxon>Thalassiosirales</taxon>
        <taxon>Thalassiosiraceae</taxon>
        <taxon>Thalassiosira</taxon>
    </lineage>
</organism>
<protein>
    <submittedName>
        <fullName evidence="2">Uncharacterized protein</fullName>
    </submittedName>
</protein>
<dbReference type="GeneID" id="7449159"/>
<feature type="compositionally biased region" description="Basic and acidic residues" evidence="1">
    <location>
        <begin position="196"/>
        <end position="211"/>
    </location>
</feature>
<gene>
    <name evidence="2" type="ORF">THAPSDRAFT_1109</name>
</gene>
<dbReference type="eggNOG" id="ENOG502SP81">
    <property type="taxonomic scope" value="Eukaryota"/>
</dbReference>
<proteinExistence type="predicted"/>
<evidence type="ECO:0000313" key="3">
    <source>
        <dbReference type="Proteomes" id="UP000001449"/>
    </source>
</evidence>
<accession>B8BQ01</accession>
<dbReference type="InParanoid" id="B8BQ01"/>
<dbReference type="KEGG" id="tps:THAPSDRAFT_1109"/>
<dbReference type="EMBL" id="CM000638">
    <property type="protein sequence ID" value="EED96276.1"/>
    <property type="molecule type" value="Genomic_DNA"/>
</dbReference>
<dbReference type="PaxDb" id="35128-Thaps1109"/>
<feature type="region of interest" description="Disordered" evidence="1">
    <location>
        <begin position="173"/>
        <end position="211"/>
    </location>
</feature>
<reference evidence="2 3" key="2">
    <citation type="journal article" date="2008" name="Nature">
        <title>The Phaeodactylum genome reveals the evolutionary history of diatom genomes.</title>
        <authorList>
            <person name="Bowler C."/>
            <person name="Allen A.E."/>
            <person name="Badger J.H."/>
            <person name="Grimwood J."/>
            <person name="Jabbari K."/>
            <person name="Kuo A."/>
            <person name="Maheswari U."/>
            <person name="Martens C."/>
            <person name="Maumus F."/>
            <person name="Otillar R.P."/>
            <person name="Rayko E."/>
            <person name="Salamov A."/>
            <person name="Vandepoele K."/>
            <person name="Beszteri B."/>
            <person name="Gruber A."/>
            <person name="Heijde M."/>
            <person name="Katinka M."/>
            <person name="Mock T."/>
            <person name="Valentin K."/>
            <person name="Verret F."/>
            <person name="Berges J.A."/>
            <person name="Brownlee C."/>
            <person name="Cadoret J.P."/>
            <person name="Chiovitti A."/>
            <person name="Choi C.J."/>
            <person name="Coesel S."/>
            <person name="De Martino A."/>
            <person name="Detter J.C."/>
            <person name="Durkin C."/>
            <person name="Falciatore A."/>
            <person name="Fournet J."/>
            <person name="Haruta M."/>
            <person name="Huysman M.J."/>
            <person name="Jenkins B.D."/>
            <person name="Jiroutova K."/>
            <person name="Jorgensen R.E."/>
            <person name="Joubert Y."/>
            <person name="Kaplan A."/>
            <person name="Kroger N."/>
            <person name="Kroth P.G."/>
            <person name="La Roche J."/>
            <person name="Lindquist E."/>
            <person name="Lommer M."/>
            <person name="Martin-Jezequel V."/>
            <person name="Lopez P.J."/>
            <person name="Lucas S."/>
            <person name="Mangogna M."/>
            <person name="McGinnis K."/>
            <person name="Medlin L.K."/>
            <person name="Montsant A."/>
            <person name="Oudot-Le Secq M.P."/>
            <person name="Napoli C."/>
            <person name="Obornik M."/>
            <person name="Parker M.S."/>
            <person name="Petit J.L."/>
            <person name="Porcel B.M."/>
            <person name="Poulsen N."/>
            <person name="Robison M."/>
            <person name="Rychlewski L."/>
            <person name="Rynearson T.A."/>
            <person name="Schmutz J."/>
            <person name="Shapiro H."/>
            <person name="Siaut M."/>
            <person name="Stanley M."/>
            <person name="Sussman M.R."/>
            <person name="Taylor A.R."/>
            <person name="Vardi A."/>
            <person name="von Dassow P."/>
            <person name="Vyverman W."/>
            <person name="Willis A."/>
            <person name="Wyrwicz L.S."/>
            <person name="Rokhsar D.S."/>
            <person name="Weissenbach J."/>
            <person name="Armbrust E.V."/>
            <person name="Green B.R."/>
            <person name="Van de Peer Y."/>
            <person name="Grigoriev I.V."/>
        </authorList>
    </citation>
    <scope>NUCLEOTIDE SEQUENCE [LARGE SCALE GENOMIC DNA]</scope>
    <source>
        <strain evidence="2 3">CCMP1335</strain>
    </source>
</reference>
<keyword evidence="3" id="KW-1185">Reference proteome</keyword>
<name>B8BQ01_THAPS</name>
<dbReference type="HOGENOM" id="CLU_668175_0_0_1"/>
<dbReference type="RefSeq" id="XP_002286635.1">
    <property type="nucleotide sequence ID" value="XM_002286599.1"/>
</dbReference>
<evidence type="ECO:0000313" key="2">
    <source>
        <dbReference type="EMBL" id="EED96276.1"/>
    </source>
</evidence>
<dbReference type="AlphaFoldDB" id="B8BQ01"/>